<dbReference type="InterPro" id="IPR055645">
    <property type="entry name" value="DpdA"/>
</dbReference>
<dbReference type="Pfam" id="PF23859">
    <property type="entry name" value="DpdA"/>
    <property type="match status" value="1"/>
</dbReference>
<keyword evidence="3" id="KW-1185">Reference proteome</keyword>
<organism evidence="2 3">
    <name type="scientific">Actinokineospora terrae</name>
    <dbReference type="NCBI Taxonomy" id="155974"/>
    <lineage>
        <taxon>Bacteria</taxon>
        <taxon>Bacillati</taxon>
        <taxon>Actinomycetota</taxon>
        <taxon>Actinomycetes</taxon>
        <taxon>Pseudonocardiales</taxon>
        <taxon>Pseudonocardiaceae</taxon>
        <taxon>Actinokineospora</taxon>
    </lineage>
</organism>
<dbReference type="Proteomes" id="UP000199051">
    <property type="component" value="Unassembled WGS sequence"/>
</dbReference>
<accession>A0A1H9M8K9</accession>
<dbReference type="EMBL" id="FOGI01000002">
    <property type="protein sequence ID" value="SER19911.1"/>
    <property type="molecule type" value="Genomic_DNA"/>
</dbReference>
<evidence type="ECO:0000313" key="3">
    <source>
        <dbReference type="Proteomes" id="UP000199051"/>
    </source>
</evidence>
<feature type="domain" description="DeoxyPurine in DNA protein A" evidence="1">
    <location>
        <begin position="8"/>
        <end position="261"/>
    </location>
</feature>
<reference evidence="3" key="1">
    <citation type="submission" date="2016-10" db="EMBL/GenBank/DDBJ databases">
        <authorList>
            <person name="Varghese N."/>
            <person name="Submissions S."/>
        </authorList>
    </citation>
    <scope>NUCLEOTIDE SEQUENCE [LARGE SCALE GENOMIC DNA]</scope>
    <source>
        <strain evidence="3">DSM 44260</strain>
    </source>
</reference>
<evidence type="ECO:0000259" key="1">
    <source>
        <dbReference type="Pfam" id="PF23859"/>
    </source>
</evidence>
<proteinExistence type="predicted"/>
<name>A0A1H9M8K9_9PSEU</name>
<sequence length="290" mass="31958">MAFAPTVWAGAPDPMWIQATDTPLFVSHSRLRGRTPEGLPRADRNRWVLDSGAFSFITWFGAFPDDPRDYARRVRLYDAVIGGLEWAAIQDWMCEPDSLAVTGLSVAEHQRRTVASYLDLTAAWEAMSTHRPDSPFMPGLQGWTPADYVRCVRMYQAAGVDLAAAPVVGLGSVCKREDTEEIAEVVATVRAEVPGIRLHGFGVKTGGLARYGAELHSCDSMAWSYAAWKRRIKSARCTQFHRVCSSCLIAAEDWHAKVWPEFVAARADAAPATSPVEFRADPAGQFLLIS</sequence>
<evidence type="ECO:0000313" key="2">
    <source>
        <dbReference type="EMBL" id="SER19911.1"/>
    </source>
</evidence>
<dbReference type="RefSeq" id="WP_425426224.1">
    <property type="nucleotide sequence ID" value="NZ_FOGI01000002.1"/>
</dbReference>
<dbReference type="AlphaFoldDB" id="A0A1H9M8K9"/>
<dbReference type="STRING" id="155974.SAMN04487818_10219"/>
<gene>
    <name evidence="2" type="ORF">SAMN04487818_10219</name>
</gene>
<protein>
    <recommendedName>
        <fullName evidence="1">DeoxyPurine in DNA protein A domain-containing protein</fullName>
    </recommendedName>
</protein>